<evidence type="ECO:0000313" key="7">
    <source>
        <dbReference type="Proteomes" id="UP000265354"/>
    </source>
</evidence>
<feature type="region of interest" description="Disordered" evidence="5">
    <location>
        <begin position="1"/>
        <end position="48"/>
    </location>
</feature>
<evidence type="ECO:0000256" key="1">
    <source>
        <dbReference type="ARBA" id="ARBA00011046"/>
    </source>
</evidence>
<dbReference type="GO" id="GO:0045892">
    <property type="term" value="P:negative regulation of DNA-templated transcription"/>
    <property type="evidence" value="ECO:0007669"/>
    <property type="project" value="InterPro"/>
</dbReference>
<protein>
    <submittedName>
        <fullName evidence="6">CopY family transcriptional regulator</fullName>
    </submittedName>
</protein>
<dbReference type="Proteomes" id="UP000265354">
    <property type="component" value="Unassembled WGS sequence"/>
</dbReference>
<dbReference type="InterPro" id="IPR036388">
    <property type="entry name" value="WH-like_DNA-bd_sf"/>
</dbReference>
<keyword evidence="4" id="KW-0804">Transcription</keyword>
<comment type="caution">
    <text evidence="6">The sequence shown here is derived from an EMBL/GenBank/DDBJ whole genome shotgun (WGS) entry which is preliminary data.</text>
</comment>
<dbReference type="GO" id="GO:0003677">
    <property type="term" value="F:DNA binding"/>
    <property type="evidence" value="ECO:0007669"/>
    <property type="project" value="UniProtKB-KW"/>
</dbReference>
<evidence type="ECO:0000256" key="4">
    <source>
        <dbReference type="ARBA" id="ARBA00023163"/>
    </source>
</evidence>
<sequence length="165" mass="17973">MPACGRRASAHRSQYDEAAKAGRRRRETGLGNRGTAGALPAGGGRRRGQGELEAQVLSVLRTAPGPVTAAWVQERLPGALAYTTVMTILSRLRAKNAVTRQREGRSFAWEATADQAGLAALRMRRVLDGEHDREAVLTSFVTSLSPEDEQVLRELLDHTDDDPEE</sequence>
<comment type="similarity">
    <text evidence="1">Belongs to the BlaI transcriptional regulatory family.</text>
</comment>
<name>A0A388ST64_9ACTN</name>
<dbReference type="SUPFAM" id="SSF46785">
    <property type="entry name" value="Winged helix' DNA-binding domain"/>
    <property type="match status" value="1"/>
</dbReference>
<dbReference type="InterPro" id="IPR036390">
    <property type="entry name" value="WH_DNA-bd_sf"/>
</dbReference>
<keyword evidence="3" id="KW-0238">DNA-binding</keyword>
<dbReference type="AlphaFoldDB" id="A0A388ST64"/>
<dbReference type="Pfam" id="PF03965">
    <property type="entry name" value="Penicillinase_R"/>
    <property type="match status" value="1"/>
</dbReference>
<dbReference type="InterPro" id="IPR005650">
    <property type="entry name" value="BlaI_family"/>
</dbReference>
<proteinExistence type="inferred from homology"/>
<evidence type="ECO:0000256" key="5">
    <source>
        <dbReference type="SAM" id="MobiDB-lite"/>
    </source>
</evidence>
<dbReference type="EMBL" id="BGZL01000001">
    <property type="protein sequence ID" value="GBP99021.1"/>
    <property type="molecule type" value="Genomic_DNA"/>
</dbReference>
<evidence type="ECO:0000313" key="6">
    <source>
        <dbReference type="EMBL" id="GBP99021.1"/>
    </source>
</evidence>
<keyword evidence="2" id="KW-0805">Transcription regulation</keyword>
<evidence type="ECO:0000256" key="2">
    <source>
        <dbReference type="ARBA" id="ARBA00023015"/>
    </source>
</evidence>
<organism evidence="6 7">
    <name type="scientific">Streptomyces spongiicola</name>
    <dbReference type="NCBI Taxonomy" id="1690221"/>
    <lineage>
        <taxon>Bacteria</taxon>
        <taxon>Bacillati</taxon>
        <taxon>Actinomycetota</taxon>
        <taxon>Actinomycetes</taxon>
        <taxon>Kitasatosporales</taxon>
        <taxon>Streptomycetaceae</taxon>
        <taxon>Streptomyces</taxon>
    </lineage>
</organism>
<evidence type="ECO:0000256" key="3">
    <source>
        <dbReference type="ARBA" id="ARBA00023125"/>
    </source>
</evidence>
<accession>A0A388ST64</accession>
<reference evidence="6 7" key="1">
    <citation type="submission" date="2018-07" db="EMBL/GenBank/DDBJ databases">
        <title>Whole Genome Shotgun Sequence of Streptomyces spongiicola strain 531S.</title>
        <authorList>
            <person name="Dohra H."/>
            <person name="Kodani S."/>
        </authorList>
    </citation>
    <scope>NUCLEOTIDE SEQUENCE [LARGE SCALE GENOMIC DNA]</scope>
    <source>
        <strain evidence="6 7">531S</strain>
    </source>
</reference>
<gene>
    <name evidence="6" type="ORF">SSP531S_04160</name>
</gene>
<dbReference type="Gene3D" id="1.10.10.10">
    <property type="entry name" value="Winged helix-like DNA-binding domain superfamily/Winged helix DNA-binding domain"/>
    <property type="match status" value="1"/>
</dbReference>